<dbReference type="PANTHER" id="PTHR47510:SF3">
    <property type="entry name" value="ENDO_EXONUCLEASE_PHOSPHATASE DOMAIN-CONTAINING PROTEIN"/>
    <property type="match status" value="1"/>
</dbReference>
<dbReference type="PROSITE" id="PS50878">
    <property type="entry name" value="RT_POL"/>
    <property type="match status" value="1"/>
</dbReference>
<proteinExistence type="predicted"/>
<evidence type="ECO:0000313" key="2">
    <source>
        <dbReference type="Proteomes" id="UP001152795"/>
    </source>
</evidence>
<keyword evidence="2" id="KW-1185">Reference proteome</keyword>
<organism evidence="1 2">
    <name type="scientific">Paramuricea clavata</name>
    <name type="common">Red gorgonian</name>
    <name type="synonym">Violescent sea-whip</name>
    <dbReference type="NCBI Taxonomy" id="317549"/>
    <lineage>
        <taxon>Eukaryota</taxon>
        <taxon>Metazoa</taxon>
        <taxon>Cnidaria</taxon>
        <taxon>Anthozoa</taxon>
        <taxon>Octocorallia</taxon>
        <taxon>Malacalcyonacea</taxon>
        <taxon>Plexauridae</taxon>
        <taxon>Paramuricea</taxon>
    </lineage>
</organism>
<dbReference type="SUPFAM" id="SSF56672">
    <property type="entry name" value="DNA/RNA polymerases"/>
    <property type="match status" value="1"/>
</dbReference>
<comment type="caution">
    <text evidence="1">The sequence shown here is derived from an EMBL/GenBank/DDBJ whole genome shotgun (WGS) entry which is preliminary data.</text>
</comment>
<gene>
    <name evidence="1" type="ORF">PACLA_8A022027</name>
</gene>
<name>A0A7D9L114_PARCT</name>
<accession>A0A7D9L114</accession>
<dbReference type="PANTHER" id="PTHR47510">
    <property type="entry name" value="REVERSE TRANSCRIPTASE DOMAIN-CONTAINING PROTEIN"/>
    <property type="match status" value="1"/>
</dbReference>
<dbReference type="InterPro" id="IPR000477">
    <property type="entry name" value="RT_dom"/>
</dbReference>
<sequence length="558" mass="64646">MPTNKAPGKDKIIDKPTRVTRTSATLIDLAITNKKQNIVKSGVLHLGLSDHSLIFVVRKHFKITSRQNVKYARNFKKFSETDFLNDLSQIPWDNVTFYDDPSISYQLWRSHFLQVLDLHAPLRRMRVRGNSLPWITSKVKELMRERDFHKKKAVKNHSNMHWIKFRAIRNKVNSELKKAKKNYFCNKIEDCARAKDPKQSWKLINNLLGKNNKSNNISQLKVEDVIISDDIKIAESFNDFFVNIGAKLANEIEINSTDFTSFQSVPSKPDIQFKFSEISTHEVCLQLRNLKTSKSTGIDTIPARALKIAAEIISPSLTWIFNLSIKTGIYVEEWKKAWVLPIYKSEDRQKCENYRPISILPIISKIFERLVFNQLYKYLNEHSLLSKYQSGFRPKNSTLSALIQMCDAWYTNMDNGDLSGVVFLDIRKAFDSINHDILLRKMKEQFGVSNIEFKWFESYISNREQVCFVNGTMSTPRNLVCGVPQGSILGPLLFLLYINDLPNNLKNTIPCLYADDTQIFSSANYYQHLVFNLNSDLNNISQWLKQNKLQHHSSKTKV</sequence>
<evidence type="ECO:0000313" key="1">
    <source>
        <dbReference type="EMBL" id="CAB4023639.1"/>
    </source>
</evidence>
<dbReference type="Pfam" id="PF00078">
    <property type="entry name" value="RVT_1"/>
    <property type="match status" value="1"/>
</dbReference>
<dbReference type="OrthoDB" id="7763192at2759"/>
<dbReference type="InterPro" id="IPR043502">
    <property type="entry name" value="DNA/RNA_pol_sf"/>
</dbReference>
<dbReference type="AlphaFoldDB" id="A0A7D9L114"/>
<dbReference type="CDD" id="cd01650">
    <property type="entry name" value="RT_nLTR_like"/>
    <property type="match status" value="1"/>
</dbReference>
<feature type="non-terminal residue" evidence="1">
    <location>
        <position position="558"/>
    </location>
</feature>
<reference evidence="1" key="1">
    <citation type="submission" date="2020-04" db="EMBL/GenBank/DDBJ databases">
        <authorList>
            <person name="Alioto T."/>
            <person name="Alioto T."/>
            <person name="Gomez Garrido J."/>
        </authorList>
    </citation>
    <scope>NUCLEOTIDE SEQUENCE</scope>
    <source>
        <strain evidence="1">A484AB</strain>
    </source>
</reference>
<protein>
    <submittedName>
        <fullName evidence="1">Uncharacterized protein</fullName>
    </submittedName>
</protein>
<dbReference type="EMBL" id="CACRXK020012601">
    <property type="protein sequence ID" value="CAB4023639.1"/>
    <property type="molecule type" value="Genomic_DNA"/>
</dbReference>
<dbReference type="Proteomes" id="UP001152795">
    <property type="component" value="Unassembled WGS sequence"/>
</dbReference>